<gene>
    <name evidence="2" type="ORF">EHS24_008000</name>
</gene>
<dbReference type="RefSeq" id="XP_028476263.1">
    <property type="nucleotide sequence ID" value="XM_028623330.1"/>
</dbReference>
<accession>A0A427XSN2</accession>
<feature type="region of interest" description="Disordered" evidence="1">
    <location>
        <begin position="1"/>
        <end position="24"/>
    </location>
</feature>
<sequence length="289" mass="32995">MALGKANSSQRKDGKDRPAPSWDYPEWKERYDFAVAQRPKKGTERKMAILTNIIESRPMFSLFSGKERYFFTQFNWTDDDGRDRTTSRDDVVKTFLTFLAHWVPVERLSLDLWFLLQEDRVEALQHRPIYAEAKEMLKLLDGPNKKLHHLCGGYGIKLDFLADCEEQCRIPSKWRKHEGPYDIATLREQPHVRLVRHEGTITDYPFRVAEELKRTGWPRDPEHDALIAEARRVRDQLATAAGLTPHSTVNLLKQNGNGIGNGNGRLGPMKGGSLSTISQQSSGSLLSGH</sequence>
<organism evidence="2 3">
    <name type="scientific">Apiotrichum porosum</name>
    <dbReference type="NCBI Taxonomy" id="105984"/>
    <lineage>
        <taxon>Eukaryota</taxon>
        <taxon>Fungi</taxon>
        <taxon>Dikarya</taxon>
        <taxon>Basidiomycota</taxon>
        <taxon>Agaricomycotina</taxon>
        <taxon>Tremellomycetes</taxon>
        <taxon>Trichosporonales</taxon>
        <taxon>Trichosporonaceae</taxon>
        <taxon>Apiotrichum</taxon>
    </lineage>
</organism>
<evidence type="ECO:0000313" key="2">
    <source>
        <dbReference type="EMBL" id="RSH81808.1"/>
    </source>
</evidence>
<dbReference type="Proteomes" id="UP000279236">
    <property type="component" value="Unassembled WGS sequence"/>
</dbReference>
<comment type="caution">
    <text evidence="2">The sequence shown here is derived from an EMBL/GenBank/DDBJ whole genome shotgun (WGS) entry which is preliminary data.</text>
</comment>
<evidence type="ECO:0000256" key="1">
    <source>
        <dbReference type="SAM" id="MobiDB-lite"/>
    </source>
</evidence>
<feature type="region of interest" description="Disordered" evidence="1">
    <location>
        <begin position="253"/>
        <end position="289"/>
    </location>
</feature>
<dbReference type="EMBL" id="RSCE01000006">
    <property type="protein sequence ID" value="RSH81808.1"/>
    <property type="molecule type" value="Genomic_DNA"/>
</dbReference>
<proteinExistence type="predicted"/>
<keyword evidence="3" id="KW-1185">Reference proteome</keyword>
<name>A0A427XSN2_9TREE</name>
<evidence type="ECO:0000313" key="3">
    <source>
        <dbReference type="Proteomes" id="UP000279236"/>
    </source>
</evidence>
<reference evidence="2 3" key="1">
    <citation type="submission" date="2018-11" db="EMBL/GenBank/DDBJ databases">
        <title>Genome sequence of Apiotrichum porosum DSM 27194.</title>
        <authorList>
            <person name="Aliyu H."/>
            <person name="Gorte O."/>
            <person name="Ochsenreither K."/>
        </authorList>
    </citation>
    <scope>NUCLEOTIDE SEQUENCE [LARGE SCALE GENOMIC DNA]</scope>
    <source>
        <strain evidence="2 3">DSM 27194</strain>
    </source>
</reference>
<protein>
    <submittedName>
        <fullName evidence="2">Uncharacterized protein</fullName>
    </submittedName>
</protein>
<dbReference type="GeneID" id="39592543"/>
<feature type="compositionally biased region" description="Low complexity" evidence="1">
    <location>
        <begin position="271"/>
        <end position="289"/>
    </location>
</feature>
<dbReference type="AlphaFoldDB" id="A0A427XSN2"/>